<evidence type="ECO:0000313" key="2">
    <source>
        <dbReference type="EMBL" id="GKX31081.1"/>
    </source>
</evidence>
<dbReference type="Pfam" id="PF12746">
    <property type="entry name" value="GNAT_acetyltran"/>
    <property type="match status" value="1"/>
</dbReference>
<dbReference type="EMBL" id="BRLB01000013">
    <property type="protein sequence ID" value="GKX31081.1"/>
    <property type="molecule type" value="Genomic_DNA"/>
</dbReference>
<dbReference type="InterPro" id="IPR027365">
    <property type="entry name" value="GNAT_acetyltra_YdfB-like"/>
</dbReference>
<dbReference type="PROSITE" id="PS51186">
    <property type="entry name" value="GNAT"/>
    <property type="match status" value="1"/>
</dbReference>
<sequence>MIRKLHEKDRITVLEFLNEDPSINIFIIGDIETYGFNNEMQELWGQFSDDGQMEGVLLRYRESFIPYYNNPNIDNTDFVNIMLNYKEYKVISGKSSIISKFQSMFPDYKISKTYFCELNNIDELNADPLKNIVKIAKESDAKRICDLLNTIDEFNSIINDPERVKTKLINKAGRSYYIENDKGEMVSIAQTTAENTSSAMIVGVATLKEYRKHGYVSECMAKLCTDILKEGKTICLFYDNPKAGKIYHRLGFKTIDNWTMLKKSRVN</sequence>
<protein>
    <submittedName>
        <fullName evidence="2">N-acetyltransferase</fullName>
    </submittedName>
</protein>
<feature type="domain" description="N-acetyltransferase" evidence="1">
    <location>
        <begin position="131"/>
        <end position="267"/>
    </location>
</feature>
<name>A0A9W6DFC9_9FIRM</name>
<dbReference type="Proteomes" id="UP001144256">
    <property type="component" value="Unassembled WGS sequence"/>
</dbReference>
<accession>A0A9W6DFC9</accession>
<dbReference type="InterPro" id="IPR016181">
    <property type="entry name" value="Acyl_CoA_acyltransferase"/>
</dbReference>
<dbReference type="Gene3D" id="3.40.630.30">
    <property type="match status" value="1"/>
</dbReference>
<dbReference type="GO" id="GO:0016747">
    <property type="term" value="F:acyltransferase activity, transferring groups other than amino-acyl groups"/>
    <property type="evidence" value="ECO:0007669"/>
    <property type="project" value="InterPro"/>
</dbReference>
<reference evidence="2" key="1">
    <citation type="submission" date="2022-06" db="EMBL/GenBank/DDBJ databases">
        <title>Vallitalea longa sp. nov., an anaerobic bacterium isolated from marine sediment.</title>
        <authorList>
            <person name="Hirano S."/>
            <person name="Terahara T."/>
            <person name="Mori K."/>
            <person name="Hamada M."/>
            <person name="Matsumoto R."/>
            <person name="Kobayashi T."/>
        </authorList>
    </citation>
    <scope>NUCLEOTIDE SEQUENCE</scope>
    <source>
        <strain evidence="2">SH18-1</strain>
    </source>
</reference>
<proteinExistence type="predicted"/>
<keyword evidence="3" id="KW-1185">Reference proteome</keyword>
<dbReference type="RefSeq" id="WP_281817762.1">
    <property type="nucleotide sequence ID" value="NZ_BRLB01000013.1"/>
</dbReference>
<evidence type="ECO:0000259" key="1">
    <source>
        <dbReference type="PROSITE" id="PS51186"/>
    </source>
</evidence>
<dbReference type="SUPFAM" id="SSF55729">
    <property type="entry name" value="Acyl-CoA N-acyltransferases (Nat)"/>
    <property type="match status" value="1"/>
</dbReference>
<evidence type="ECO:0000313" key="3">
    <source>
        <dbReference type="Proteomes" id="UP001144256"/>
    </source>
</evidence>
<dbReference type="AlphaFoldDB" id="A0A9W6DFC9"/>
<gene>
    <name evidence="2" type="ORF">SH1V18_35610</name>
</gene>
<comment type="caution">
    <text evidence="2">The sequence shown here is derived from an EMBL/GenBank/DDBJ whole genome shotgun (WGS) entry which is preliminary data.</text>
</comment>
<organism evidence="2 3">
    <name type="scientific">Vallitalea longa</name>
    <dbReference type="NCBI Taxonomy" id="2936439"/>
    <lineage>
        <taxon>Bacteria</taxon>
        <taxon>Bacillati</taxon>
        <taxon>Bacillota</taxon>
        <taxon>Clostridia</taxon>
        <taxon>Lachnospirales</taxon>
        <taxon>Vallitaleaceae</taxon>
        <taxon>Vallitalea</taxon>
    </lineage>
</organism>
<dbReference type="InterPro" id="IPR000182">
    <property type="entry name" value="GNAT_dom"/>
</dbReference>